<dbReference type="Pfam" id="PF00144">
    <property type="entry name" value="Beta-lactamase"/>
    <property type="match status" value="1"/>
</dbReference>
<accession>D9SLH0</accession>
<dbReference type="HOGENOM" id="CLU_020027_8_1_9"/>
<gene>
    <name evidence="4" type="ordered locus">Clocel_3941</name>
</gene>
<dbReference type="SUPFAM" id="SSF56601">
    <property type="entry name" value="beta-lactamase/transpeptidase-like"/>
    <property type="match status" value="1"/>
</dbReference>
<keyword evidence="2" id="KW-0732">Signal</keyword>
<keyword evidence="1" id="KW-0472">Membrane</keyword>
<feature type="signal peptide" evidence="2">
    <location>
        <begin position="1"/>
        <end position="31"/>
    </location>
</feature>
<evidence type="ECO:0000313" key="5">
    <source>
        <dbReference type="Proteomes" id="UP000002730"/>
    </source>
</evidence>
<proteinExistence type="predicted"/>
<dbReference type="eggNOG" id="COG1680">
    <property type="taxonomic scope" value="Bacteria"/>
</dbReference>
<feature type="transmembrane region" description="Helical" evidence="1">
    <location>
        <begin position="434"/>
        <end position="457"/>
    </location>
</feature>
<dbReference type="PANTHER" id="PTHR46825">
    <property type="entry name" value="D-ALANYL-D-ALANINE-CARBOXYPEPTIDASE/ENDOPEPTIDASE AMPH"/>
    <property type="match status" value="1"/>
</dbReference>
<feature type="transmembrane region" description="Helical" evidence="1">
    <location>
        <begin position="469"/>
        <end position="487"/>
    </location>
</feature>
<evidence type="ECO:0000259" key="3">
    <source>
        <dbReference type="Pfam" id="PF00144"/>
    </source>
</evidence>
<dbReference type="RefSeq" id="WP_010073951.1">
    <property type="nucleotide sequence ID" value="NC_014393.1"/>
</dbReference>
<evidence type="ECO:0000256" key="2">
    <source>
        <dbReference type="SAM" id="SignalP"/>
    </source>
</evidence>
<dbReference type="EMBL" id="CP002160">
    <property type="protein sequence ID" value="ADL53607.1"/>
    <property type="molecule type" value="Genomic_DNA"/>
</dbReference>
<dbReference type="Gene3D" id="3.40.710.10">
    <property type="entry name" value="DD-peptidase/beta-lactamase superfamily"/>
    <property type="match status" value="1"/>
</dbReference>
<dbReference type="InterPro" id="IPR050491">
    <property type="entry name" value="AmpC-like"/>
</dbReference>
<evidence type="ECO:0000313" key="4">
    <source>
        <dbReference type="EMBL" id="ADL53607.1"/>
    </source>
</evidence>
<reference evidence="4 5" key="1">
    <citation type="submission" date="2010-08" db="EMBL/GenBank/DDBJ databases">
        <title>Complete sequence of Clostridium cellulovorans 743B.</title>
        <authorList>
            <consortium name="US DOE Joint Genome Institute"/>
            <person name="Lucas S."/>
            <person name="Copeland A."/>
            <person name="Lapidus A."/>
            <person name="Cheng J.-F."/>
            <person name="Bruce D."/>
            <person name="Goodwin L."/>
            <person name="Pitluck S."/>
            <person name="Chertkov O."/>
            <person name="Detter J.C."/>
            <person name="Han C."/>
            <person name="Tapia R."/>
            <person name="Land M."/>
            <person name="Hauser L."/>
            <person name="Chang Y.-J."/>
            <person name="Jeffries C."/>
            <person name="Kyrpides N."/>
            <person name="Ivanova N."/>
            <person name="Mikhailova N."/>
            <person name="Hemme C.L."/>
            <person name="Woyke T."/>
        </authorList>
    </citation>
    <scope>NUCLEOTIDE SEQUENCE [LARGE SCALE GENOMIC DNA]</scope>
    <source>
        <strain evidence="5">ATCC 35296 / DSM 3052 / OCM 3 / 743B</strain>
    </source>
</reference>
<feature type="transmembrane region" description="Helical" evidence="1">
    <location>
        <begin position="393"/>
        <end position="413"/>
    </location>
</feature>
<dbReference type="OrthoDB" id="9797709at2"/>
<evidence type="ECO:0000256" key="1">
    <source>
        <dbReference type="SAM" id="Phobius"/>
    </source>
</evidence>
<keyword evidence="1" id="KW-0812">Transmembrane</keyword>
<dbReference type="KEGG" id="ccb:Clocel_3941"/>
<name>D9SLH0_CLOC7</name>
<feature type="chain" id="PRO_5003128248" evidence="2">
    <location>
        <begin position="32"/>
        <end position="493"/>
    </location>
</feature>
<keyword evidence="5" id="KW-1185">Reference proteome</keyword>
<feature type="domain" description="Beta-lactamase-related" evidence="3">
    <location>
        <begin position="46"/>
        <end position="358"/>
    </location>
</feature>
<organism evidence="4 5">
    <name type="scientific">Clostridium cellulovorans (strain ATCC 35296 / DSM 3052 / OCM 3 / 743B)</name>
    <dbReference type="NCBI Taxonomy" id="573061"/>
    <lineage>
        <taxon>Bacteria</taxon>
        <taxon>Bacillati</taxon>
        <taxon>Bacillota</taxon>
        <taxon>Clostridia</taxon>
        <taxon>Eubacteriales</taxon>
        <taxon>Clostridiaceae</taxon>
        <taxon>Clostridium</taxon>
    </lineage>
</organism>
<sequence length="493" mass="55860">MKRNFKYRKSFILLFFSMIFMCQSIVTLVNAESGKTYNEYKKDIIDKIPEYLEKYRTPGIAIAFIHEGAIDEVYSFGYADKKTKVHINSNTIFQAASISKSFTAWGILKLVDSGKISLDDPVEKYLKSWKLPESEYDKDKITIRSLLTHTSGINAINYAGYKPGTKLPTVAESLNSNGKLEIKNEPGEKFLYSGAGYEILEVLIEDVTGQTFSEYMEEEILKPLGMNNSYFEYKPEFNDIMAKPHDVFGKQMPAYIYAEKAAAGLYTNVTDLSKFVLAGIKGNNGELPGRGVIKQEDIEMMYEPFKSHYGFGCSIYELTDGNIAVSHGGDNRGWNSGYMTIPNKSEGIVLLTNSEEGNSVILNVIDSWTTWNTGERQVFYKKVFYQRDLMRNVAIGLSLVLIAYLIILVRSFIKQKRNFISKNNNKKLCNIIKVIVALLLTVGWFVTFYTGTFFGGFVPAPRLTWGFDYISIAVELWGFVLLVSALFPKKKRI</sequence>
<keyword evidence="1" id="KW-1133">Transmembrane helix</keyword>
<dbReference type="AlphaFoldDB" id="D9SLH0"/>
<dbReference type="PANTHER" id="PTHR46825:SF12">
    <property type="entry name" value="PENICILLIN-BINDING PROTEIN 4"/>
    <property type="match status" value="1"/>
</dbReference>
<protein>
    <submittedName>
        <fullName evidence="4">Beta-lactamase</fullName>
    </submittedName>
</protein>
<dbReference type="STRING" id="573061.Clocel_3941"/>
<dbReference type="InterPro" id="IPR001466">
    <property type="entry name" value="Beta-lactam-related"/>
</dbReference>
<dbReference type="Proteomes" id="UP000002730">
    <property type="component" value="Chromosome"/>
</dbReference>
<dbReference type="InterPro" id="IPR012338">
    <property type="entry name" value="Beta-lactam/transpept-like"/>
</dbReference>